<dbReference type="PROSITE" id="PS51257">
    <property type="entry name" value="PROKAR_LIPOPROTEIN"/>
    <property type="match status" value="1"/>
</dbReference>
<keyword evidence="1" id="KW-0732">Signal</keyword>
<name>V5BH29_9GAMM</name>
<dbReference type="eggNOG" id="ENOG502ZICC">
    <property type="taxonomic scope" value="Bacteria"/>
</dbReference>
<gene>
    <name evidence="2" type="ORF">MGMO_53c00640</name>
</gene>
<comment type="caution">
    <text evidence="2">The sequence shown here is derived from an EMBL/GenBank/DDBJ whole genome shotgun (WGS) entry which is preliminary data.</text>
</comment>
<dbReference type="STRING" id="1116472.MGMO_53c00640"/>
<dbReference type="Proteomes" id="UP000017842">
    <property type="component" value="Unassembled WGS sequence"/>
</dbReference>
<accession>V5BH29</accession>
<feature type="chain" id="PRO_5004730974" description="Lipoprotein" evidence="1">
    <location>
        <begin position="21"/>
        <end position="147"/>
    </location>
</feature>
<dbReference type="RefSeq" id="WP_023494402.1">
    <property type="nucleotide sequence ID" value="NZ_AYLO01000051.1"/>
</dbReference>
<dbReference type="AlphaFoldDB" id="V5BH29"/>
<evidence type="ECO:0000313" key="3">
    <source>
        <dbReference type="Proteomes" id="UP000017842"/>
    </source>
</evidence>
<keyword evidence="3" id="KW-1185">Reference proteome</keyword>
<feature type="signal peptide" evidence="1">
    <location>
        <begin position="1"/>
        <end position="20"/>
    </location>
</feature>
<protein>
    <recommendedName>
        <fullName evidence="4">Lipoprotein</fullName>
    </recommendedName>
</protein>
<dbReference type="EMBL" id="AYLO01000051">
    <property type="protein sequence ID" value="ESS72605.1"/>
    <property type="molecule type" value="Genomic_DNA"/>
</dbReference>
<proteinExistence type="predicted"/>
<sequence length="147" mass="17162">MKQLPLIFFIILCLAFTACGKSGINGHTARTAYRSVKMMKEKLPPDNRIEFEVAFWTIRDANSSEDAFLDAVDGKSPFEIIDMGKEIYQQRKTSGFKGYEKYNTWEEMIAKYDKERMDQDKKHVVDTKRNYDSPNTTILYDLRAPQR</sequence>
<evidence type="ECO:0000256" key="1">
    <source>
        <dbReference type="SAM" id="SignalP"/>
    </source>
</evidence>
<evidence type="ECO:0000313" key="2">
    <source>
        <dbReference type="EMBL" id="ESS72605.1"/>
    </source>
</evidence>
<reference evidence="2 3" key="1">
    <citation type="journal article" date="2013" name="Genome Announc.">
        <title>Draft Genome Sequence of the Methanotrophic Gammaproteobacterium Methyloglobulus morosus DSM 22980 Strain KoM1.</title>
        <authorList>
            <person name="Poehlein A."/>
            <person name="Deutzmann J.S."/>
            <person name="Daniel R."/>
            <person name="Simeonova D.D."/>
        </authorList>
    </citation>
    <scope>NUCLEOTIDE SEQUENCE [LARGE SCALE GENOMIC DNA]</scope>
    <source>
        <strain evidence="2 3">KoM1</strain>
    </source>
</reference>
<evidence type="ECO:0008006" key="4">
    <source>
        <dbReference type="Google" id="ProtNLM"/>
    </source>
</evidence>
<organism evidence="2 3">
    <name type="scientific">Methyloglobulus morosus KoM1</name>
    <dbReference type="NCBI Taxonomy" id="1116472"/>
    <lineage>
        <taxon>Bacteria</taxon>
        <taxon>Pseudomonadati</taxon>
        <taxon>Pseudomonadota</taxon>
        <taxon>Gammaproteobacteria</taxon>
        <taxon>Methylococcales</taxon>
        <taxon>Methylococcaceae</taxon>
        <taxon>Methyloglobulus</taxon>
    </lineage>
</organism>